<dbReference type="PANTHER" id="PTHR48462:SF1">
    <property type="entry name" value="PROTEIN, PUTATIVE-RELATED"/>
    <property type="match status" value="1"/>
</dbReference>
<accession>A0A9P0YKX9</accession>
<sequence length="104" mass="11665">MSCRDLAIWRSNKVKHAMDLLLAIPAEGLGQTISPRQFTVILAYRLDIPLFQDGATCSCCLGSMDTWGDHALRCSSLIGPNFRHNLVRDTVVDICFSCWYSSRN</sequence>
<evidence type="ECO:0000313" key="1">
    <source>
        <dbReference type="EMBL" id="CAH9065162.1"/>
    </source>
</evidence>
<dbReference type="AlphaFoldDB" id="A0A9P0YKX9"/>
<comment type="caution">
    <text evidence="1">The sequence shown here is derived from an EMBL/GenBank/DDBJ whole genome shotgun (WGS) entry which is preliminary data.</text>
</comment>
<dbReference type="PANTHER" id="PTHR48462">
    <property type="entry name" value="PROTEIN, PUTATIVE-RELATED"/>
    <property type="match status" value="1"/>
</dbReference>
<gene>
    <name evidence="1" type="ORF">CEURO_LOCUS2176</name>
</gene>
<evidence type="ECO:0000313" key="2">
    <source>
        <dbReference type="Proteomes" id="UP001152484"/>
    </source>
</evidence>
<organism evidence="1 2">
    <name type="scientific">Cuscuta europaea</name>
    <name type="common">European dodder</name>
    <dbReference type="NCBI Taxonomy" id="41803"/>
    <lineage>
        <taxon>Eukaryota</taxon>
        <taxon>Viridiplantae</taxon>
        <taxon>Streptophyta</taxon>
        <taxon>Embryophyta</taxon>
        <taxon>Tracheophyta</taxon>
        <taxon>Spermatophyta</taxon>
        <taxon>Magnoliopsida</taxon>
        <taxon>eudicotyledons</taxon>
        <taxon>Gunneridae</taxon>
        <taxon>Pentapetalae</taxon>
        <taxon>asterids</taxon>
        <taxon>lamiids</taxon>
        <taxon>Solanales</taxon>
        <taxon>Convolvulaceae</taxon>
        <taxon>Cuscuteae</taxon>
        <taxon>Cuscuta</taxon>
        <taxon>Cuscuta subgen. Cuscuta</taxon>
    </lineage>
</organism>
<dbReference type="OrthoDB" id="1654854at2759"/>
<dbReference type="Proteomes" id="UP001152484">
    <property type="component" value="Unassembled WGS sequence"/>
</dbReference>
<name>A0A9P0YKX9_CUSEU</name>
<dbReference type="EMBL" id="CAMAPE010000005">
    <property type="protein sequence ID" value="CAH9065162.1"/>
    <property type="molecule type" value="Genomic_DNA"/>
</dbReference>
<protein>
    <submittedName>
        <fullName evidence="1">Uncharacterized protein</fullName>
    </submittedName>
</protein>
<proteinExistence type="predicted"/>
<reference evidence="1" key="1">
    <citation type="submission" date="2022-07" db="EMBL/GenBank/DDBJ databases">
        <authorList>
            <person name="Macas J."/>
            <person name="Novak P."/>
            <person name="Neumann P."/>
        </authorList>
    </citation>
    <scope>NUCLEOTIDE SEQUENCE</scope>
</reference>
<keyword evidence="2" id="KW-1185">Reference proteome</keyword>